<protein>
    <submittedName>
        <fullName evidence="3">Copper amine oxidase N-terminal domain-containing protein</fullName>
    </submittedName>
</protein>
<keyword evidence="4" id="KW-1185">Reference proteome</keyword>
<keyword evidence="1" id="KW-0732">Signal</keyword>
<dbReference type="InterPro" id="IPR036582">
    <property type="entry name" value="Mao_N_sf"/>
</dbReference>
<name>A0ABY8E824_9FIRM</name>
<organism evidence="3 4">
    <name type="scientific">Tepidibacter hydrothermalis</name>
    <dbReference type="NCBI Taxonomy" id="3036126"/>
    <lineage>
        <taxon>Bacteria</taxon>
        <taxon>Bacillati</taxon>
        <taxon>Bacillota</taxon>
        <taxon>Clostridia</taxon>
        <taxon>Peptostreptococcales</taxon>
        <taxon>Peptostreptococcaceae</taxon>
        <taxon>Tepidibacter</taxon>
    </lineage>
</organism>
<evidence type="ECO:0000256" key="1">
    <source>
        <dbReference type="SAM" id="SignalP"/>
    </source>
</evidence>
<feature type="domain" description="Copper amine oxidase-like N-terminal" evidence="2">
    <location>
        <begin position="33"/>
        <end position="119"/>
    </location>
</feature>
<sequence>MKNILSITMLLVLCLSMNIFAQDEVNVNINNSTQVNGILVEGRTLVPVRVVSESMGATVSWEGETKTVTIVKGDKTIKLQVNGKDAKLIGNTTYVPVRFVSESLGLNVEWDGETRTVNIGVEDNVIQDEFPTATYDVQKDLKTLENMTSNTIISGDTLVYAPSGNPKLKLWTVRFNAGEYKVYVQADSGARKNKDAKTELLKVIKYYLPNDCESLWNRLIEMKDNKVFDSTETKKYDGKNVDYSFSSTGQIHIGMKQTNDNAQSNVTDNVSSDLKKLKDLTSNTVISGDTLVYSKIGNPKFKTWTVSFNEGGYNLYVRARGVTVDKEDAETQLLKVLNNYLGDEANTLWSKIKSNIENEIFDNPTEEVFNGKYVNYFVSGNGDIAIYIK</sequence>
<accession>A0ABY8E824</accession>
<dbReference type="SUPFAM" id="SSF55383">
    <property type="entry name" value="Copper amine oxidase, domain N"/>
    <property type="match status" value="1"/>
</dbReference>
<feature type="signal peptide" evidence="1">
    <location>
        <begin position="1"/>
        <end position="21"/>
    </location>
</feature>
<dbReference type="Gene3D" id="3.30.457.10">
    <property type="entry name" value="Copper amine oxidase-like, N-terminal domain"/>
    <property type="match status" value="1"/>
</dbReference>
<dbReference type="Proteomes" id="UP001222800">
    <property type="component" value="Chromosome"/>
</dbReference>
<dbReference type="RefSeq" id="WP_277730956.1">
    <property type="nucleotide sequence ID" value="NZ_CP120733.1"/>
</dbReference>
<evidence type="ECO:0000313" key="3">
    <source>
        <dbReference type="EMBL" id="WFD09035.1"/>
    </source>
</evidence>
<feature type="chain" id="PRO_5045111771" evidence="1">
    <location>
        <begin position="22"/>
        <end position="389"/>
    </location>
</feature>
<evidence type="ECO:0000259" key="2">
    <source>
        <dbReference type="Pfam" id="PF07833"/>
    </source>
</evidence>
<dbReference type="EMBL" id="CP120733">
    <property type="protein sequence ID" value="WFD09035.1"/>
    <property type="molecule type" value="Genomic_DNA"/>
</dbReference>
<gene>
    <name evidence="3" type="ORF">P4S50_11625</name>
</gene>
<evidence type="ECO:0000313" key="4">
    <source>
        <dbReference type="Proteomes" id="UP001222800"/>
    </source>
</evidence>
<reference evidence="3 4" key="1">
    <citation type="submission" date="2023-03" db="EMBL/GenBank/DDBJ databases">
        <title>Complete genome sequence of Tepidibacter sp. SWIR-1, isolated from a deep-sea hydrothermal vent.</title>
        <authorList>
            <person name="Li X."/>
        </authorList>
    </citation>
    <scope>NUCLEOTIDE SEQUENCE [LARGE SCALE GENOMIC DNA]</scope>
    <source>
        <strain evidence="3 4">SWIR-1</strain>
    </source>
</reference>
<proteinExistence type="predicted"/>
<dbReference type="InterPro" id="IPR012854">
    <property type="entry name" value="Cu_amine_oxidase-like_N"/>
</dbReference>
<dbReference type="Pfam" id="PF07833">
    <property type="entry name" value="Cu_amine_oxidN1"/>
    <property type="match status" value="1"/>
</dbReference>